<protein>
    <submittedName>
        <fullName evidence="1">Uncharacterized protein</fullName>
    </submittedName>
</protein>
<sequence>MNPENGGCVELESKEDKVLAVVSDRIVEESVRNFQLGFPILHKEDELIVENNKFSELELKEDKVQGLNSDRNIEVFGESDQNS</sequence>
<dbReference type="STRING" id="4072.A0A2G2YW96"/>
<proteinExistence type="predicted"/>
<reference evidence="1 2" key="1">
    <citation type="journal article" date="2014" name="Nat. Genet.">
        <title>Genome sequence of the hot pepper provides insights into the evolution of pungency in Capsicum species.</title>
        <authorList>
            <person name="Kim S."/>
            <person name="Park M."/>
            <person name="Yeom S.I."/>
            <person name="Kim Y.M."/>
            <person name="Lee J.M."/>
            <person name="Lee H.A."/>
            <person name="Seo E."/>
            <person name="Choi J."/>
            <person name="Cheong K."/>
            <person name="Kim K.T."/>
            <person name="Jung K."/>
            <person name="Lee G.W."/>
            <person name="Oh S.K."/>
            <person name="Bae C."/>
            <person name="Kim S.B."/>
            <person name="Lee H.Y."/>
            <person name="Kim S.Y."/>
            <person name="Kim M.S."/>
            <person name="Kang B.C."/>
            <person name="Jo Y.D."/>
            <person name="Yang H.B."/>
            <person name="Jeong H.J."/>
            <person name="Kang W.H."/>
            <person name="Kwon J.K."/>
            <person name="Shin C."/>
            <person name="Lim J.Y."/>
            <person name="Park J.H."/>
            <person name="Huh J.H."/>
            <person name="Kim J.S."/>
            <person name="Kim B.D."/>
            <person name="Cohen O."/>
            <person name="Paran I."/>
            <person name="Suh M.C."/>
            <person name="Lee S.B."/>
            <person name="Kim Y.K."/>
            <person name="Shin Y."/>
            <person name="Noh S.J."/>
            <person name="Park J."/>
            <person name="Seo Y.S."/>
            <person name="Kwon S.Y."/>
            <person name="Kim H.A."/>
            <person name="Park J.M."/>
            <person name="Kim H.J."/>
            <person name="Choi S.B."/>
            <person name="Bosland P.W."/>
            <person name="Reeves G."/>
            <person name="Jo S.H."/>
            <person name="Lee B.W."/>
            <person name="Cho H.T."/>
            <person name="Choi H.S."/>
            <person name="Lee M.S."/>
            <person name="Yu Y."/>
            <person name="Do Choi Y."/>
            <person name="Park B.S."/>
            <person name="van Deynze A."/>
            <person name="Ashrafi H."/>
            <person name="Hill T."/>
            <person name="Kim W.T."/>
            <person name="Pai H.S."/>
            <person name="Ahn H.K."/>
            <person name="Yeam I."/>
            <person name="Giovannoni J.J."/>
            <person name="Rose J.K."/>
            <person name="Sorensen I."/>
            <person name="Lee S.J."/>
            <person name="Kim R.W."/>
            <person name="Choi I.Y."/>
            <person name="Choi B.S."/>
            <person name="Lim J.S."/>
            <person name="Lee Y.H."/>
            <person name="Choi D."/>
        </authorList>
    </citation>
    <scope>NUCLEOTIDE SEQUENCE [LARGE SCALE GENOMIC DNA]</scope>
    <source>
        <strain evidence="2">cv. CM334</strain>
    </source>
</reference>
<reference evidence="1 2" key="2">
    <citation type="journal article" date="2017" name="Genome Biol.">
        <title>New reference genome sequences of hot pepper reveal the massive evolution of plant disease-resistance genes by retroduplication.</title>
        <authorList>
            <person name="Kim S."/>
            <person name="Park J."/>
            <person name="Yeom S.I."/>
            <person name="Kim Y.M."/>
            <person name="Seo E."/>
            <person name="Kim K.T."/>
            <person name="Kim M.S."/>
            <person name="Lee J.M."/>
            <person name="Cheong K."/>
            <person name="Shin H.S."/>
            <person name="Kim S.B."/>
            <person name="Han K."/>
            <person name="Lee J."/>
            <person name="Park M."/>
            <person name="Lee H.A."/>
            <person name="Lee H.Y."/>
            <person name="Lee Y."/>
            <person name="Oh S."/>
            <person name="Lee J.H."/>
            <person name="Choi E."/>
            <person name="Choi E."/>
            <person name="Lee S.E."/>
            <person name="Jeon J."/>
            <person name="Kim H."/>
            <person name="Choi G."/>
            <person name="Song H."/>
            <person name="Lee J."/>
            <person name="Lee S.C."/>
            <person name="Kwon J.K."/>
            <person name="Lee H.Y."/>
            <person name="Koo N."/>
            <person name="Hong Y."/>
            <person name="Kim R.W."/>
            <person name="Kang W.H."/>
            <person name="Huh J.H."/>
            <person name="Kang B.C."/>
            <person name="Yang T.J."/>
            <person name="Lee Y.H."/>
            <person name="Bennetzen J.L."/>
            <person name="Choi D."/>
        </authorList>
    </citation>
    <scope>NUCLEOTIDE SEQUENCE [LARGE SCALE GENOMIC DNA]</scope>
    <source>
        <strain evidence="2">cv. CM334</strain>
    </source>
</reference>
<accession>A0A2G2YW96</accession>
<name>A0A2G2YW96_CAPAN</name>
<gene>
    <name evidence="1" type="ORF">T459_21317</name>
</gene>
<organism evidence="1 2">
    <name type="scientific">Capsicum annuum</name>
    <name type="common">Capsicum pepper</name>
    <dbReference type="NCBI Taxonomy" id="4072"/>
    <lineage>
        <taxon>Eukaryota</taxon>
        <taxon>Viridiplantae</taxon>
        <taxon>Streptophyta</taxon>
        <taxon>Embryophyta</taxon>
        <taxon>Tracheophyta</taxon>
        <taxon>Spermatophyta</taxon>
        <taxon>Magnoliopsida</taxon>
        <taxon>eudicotyledons</taxon>
        <taxon>Gunneridae</taxon>
        <taxon>Pentapetalae</taxon>
        <taxon>asterids</taxon>
        <taxon>lamiids</taxon>
        <taxon>Solanales</taxon>
        <taxon>Solanaceae</taxon>
        <taxon>Solanoideae</taxon>
        <taxon>Capsiceae</taxon>
        <taxon>Capsicum</taxon>
    </lineage>
</organism>
<dbReference type="EMBL" id="AYRZ02000008">
    <property type="protein sequence ID" value="PHT74040.1"/>
    <property type="molecule type" value="Genomic_DNA"/>
</dbReference>
<dbReference type="Proteomes" id="UP000222542">
    <property type="component" value="Unassembled WGS sequence"/>
</dbReference>
<evidence type="ECO:0000313" key="1">
    <source>
        <dbReference type="EMBL" id="PHT74040.1"/>
    </source>
</evidence>
<keyword evidence="2" id="KW-1185">Reference proteome</keyword>
<dbReference type="AlphaFoldDB" id="A0A2G2YW96"/>
<comment type="caution">
    <text evidence="1">The sequence shown here is derived from an EMBL/GenBank/DDBJ whole genome shotgun (WGS) entry which is preliminary data.</text>
</comment>
<evidence type="ECO:0000313" key="2">
    <source>
        <dbReference type="Proteomes" id="UP000222542"/>
    </source>
</evidence>
<dbReference type="Gramene" id="PHT74040">
    <property type="protein sequence ID" value="PHT74040"/>
    <property type="gene ID" value="T459_21317"/>
</dbReference>